<dbReference type="Pfam" id="PF26002">
    <property type="entry name" value="Beta-barrel_AprE"/>
    <property type="match status" value="1"/>
</dbReference>
<comment type="subcellular location">
    <subcellularLocation>
        <location evidence="1 9">Cell inner membrane</location>
        <topology evidence="1 9">Single-pass membrane protein</topology>
    </subcellularLocation>
</comment>
<evidence type="ECO:0000313" key="14">
    <source>
        <dbReference type="Proteomes" id="UP000234752"/>
    </source>
</evidence>
<name>A0A2K9NM99_9PROT</name>
<sequence length="481" mass="53210">MANPDTAHPLMRPFQALRERWRRFYGTPAPRLHVAPEAIEFQSELEMIVREPPPPILGAPHLIAAGMLALMAIIACFVQMDRVVVSTGRLATQVPPIVMQPLERSIVRQLLVQPGERVTKGQLLATLDPTFTLADRSALSAQQRALFAQLRRLEAEAAGKTLPETMASSDDPDMALQARLFQQRQTQYRSHLDSLDSGIVSLDASLRAAQDDEKSLTAQMVVYRDVENLRSQLFKAQTGSRLQLLEAQAQRLETERSLQGTTNRIKELQADLAAKRAERRNFVDDWQRQLLEQLVETRRQASQVDEDLAKAVRRNDLVEMTAPADAVVQEVARLSPGSIAREAEALITLVALDTPLIAEVVIQSGDIGYVKAGDPVEVKVAPFPFQRHGMLKGRLRSVSRQSFVPGTAEPLDALRTPTVAGAYVHTAQVDLDSLTLERMPQGAVLTAGMVVQAEIKVGSRSLMSYFLYPVLRGLDESLNEP</sequence>
<dbReference type="InterPro" id="IPR058781">
    <property type="entry name" value="HH_AprE-like"/>
</dbReference>
<dbReference type="InterPro" id="IPR006144">
    <property type="entry name" value="Secretion_HlyD_CS"/>
</dbReference>
<evidence type="ECO:0000256" key="3">
    <source>
        <dbReference type="ARBA" id="ARBA00022448"/>
    </source>
</evidence>
<accession>A0A2K9NM99</accession>
<evidence type="ECO:0000259" key="11">
    <source>
        <dbReference type="Pfam" id="PF25994"/>
    </source>
</evidence>
<dbReference type="Pfam" id="PF25994">
    <property type="entry name" value="HH_AprE"/>
    <property type="match status" value="1"/>
</dbReference>
<keyword evidence="4 9" id="KW-1003">Cell membrane</keyword>
<evidence type="ECO:0000256" key="6">
    <source>
        <dbReference type="ARBA" id="ARBA00022692"/>
    </source>
</evidence>
<dbReference type="InterPro" id="IPR058982">
    <property type="entry name" value="Beta-barrel_AprE"/>
</dbReference>
<evidence type="ECO:0000256" key="5">
    <source>
        <dbReference type="ARBA" id="ARBA00022519"/>
    </source>
</evidence>
<dbReference type="InterPro" id="IPR050739">
    <property type="entry name" value="MFP"/>
</dbReference>
<evidence type="ECO:0000256" key="9">
    <source>
        <dbReference type="RuleBase" id="RU365093"/>
    </source>
</evidence>
<comment type="similarity">
    <text evidence="2 9">Belongs to the membrane fusion protein (MFP) (TC 8.A.1) family.</text>
</comment>
<evidence type="ECO:0000313" key="13">
    <source>
        <dbReference type="EMBL" id="AUN33505.1"/>
    </source>
</evidence>
<dbReference type="InterPro" id="IPR010129">
    <property type="entry name" value="T1SS_HlyD"/>
</dbReference>
<organism evidence="13 14">
    <name type="scientific">Niveispirillum cyanobacteriorum</name>
    <dbReference type="NCBI Taxonomy" id="1612173"/>
    <lineage>
        <taxon>Bacteria</taxon>
        <taxon>Pseudomonadati</taxon>
        <taxon>Pseudomonadota</taxon>
        <taxon>Alphaproteobacteria</taxon>
        <taxon>Rhodospirillales</taxon>
        <taxon>Azospirillaceae</taxon>
        <taxon>Niveispirillum</taxon>
    </lineage>
</organism>
<dbReference type="Gene3D" id="2.40.50.100">
    <property type="match status" value="1"/>
</dbReference>
<evidence type="ECO:0000256" key="1">
    <source>
        <dbReference type="ARBA" id="ARBA00004377"/>
    </source>
</evidence>
<feature type="coiled-coil region" evidence="10">
    <location>
        <begin position="235"/>
        <end position="285"/>
    </location>
</feature>
<keyword evidence="3 9" id="KW-0813">Transport</keyword>
<dbReference type="Gene3D" id="2.40.30.170">
    <property type="match status" value="1"/>
</dbReference>
<evidence type="ECO:0000256" key="2">
    <source>
        <dbReference type="ARBA" id="ARBA00009477"/>
    </source>
</evidence>
<keyword evidence="8" id="KW-0472">Membrane</keyword>
<evidence type="ECO:0000259" key="12">
    <source>
        <dbReference type="Pfam" id="PF26002"/>
    </source>
</evidence>
<keyword evidence="5 9" id="KW-0997">Cell inner membrane</keyword>
<dbReference type="GO" id="GO:0005886">
    <property type="term" value="C:plasma membrane"/>
    <property type="evidence" value="ECO:0007669"/>
    <property type="project" value="UniProtKB-SubCell"/>
</dbReference>
<evidence type="ECO:0000256" key="7">
    <source>
        <dbReference type="ARBA" id="ARBA00022989"/>
    </source>
</evidence>
<dbReference type="PRINTS" id="PR01490">
    <property type="entry name" value="RTXTOXIND"/>
</dbReference>
<keyword evidence="10" id="KW-0175">Coiled coil</keyword>
<feature type="domain" description="AprE-like beta-barrel" evidence="12">
    <location>
        <begin position="356"/>
        <end position="458"/>
    </location>
</feature>
<dbReference type="GO" id="GO:0009306">
    <property type="term" value="P:protein secretion"/>
    <property type="evidence" value="ECO:0007669"/>
    <property type="project" value="InterPro"/>
</dbReference>
<proteinExistence type="inferred from homology"/>
<evidence type="ECO:0000256" key="8">
    <source>
        <dbReference type="ARBA" id="ARBA00023136"/>
    </source>
</evidence>
<dbReference type="KEGG" id="ncb:C0V82_24485"/>
<keyword evidence="7" id="KW-1133">Transmembrane helix</keyword>
<dbReference type="AlphaFoldDB" id="A0A2K9NM99"/>
<gene>
    <name evidence="13" type="ORF">C0V82_24485</name>
</gene>
<dbReference type="NCBIfam" id="TIGR01843">
    <property type="entry name" value="type_I_hlyD"/>
    <property type="match status" value="1"/>
</dbReference>
<evidence type="ECO:0000256" key="10">
    <source>
        <dbReference type="SAM" id="Coils"/>
    </source>
</evidence>
<keyword evidence="6" id="KW-0812">Transmembrane</keyword>
<keyword evidence="14" id="KW-1185">Reference proteome</keyword>
<dbReference type="PANTHER" id="PTHR30386:SF26">
    <property type="entry name" value="TRANSPORT PROTEIN COMB"/>
    <property type="match status" value="1"/>
</dbReference>
<evidence type="ECO:0000256" key="4">
    <source>
        <dbReference type="ARBA" id="ARBA00022475"/>
    </source>
</evidence>
<geneLocation type="plasmid" evidence="13 14">
    <name>unnamed1</name>
</geneLocation>
<protein>
    <recommendedName>
        <fullName evidence="9">Membrane fusion protein (MFP) family protein</fullName>
    </recommendedName>
</protein>
<dbReference type="PANTHER" id="PTHR30386">
    <property type="entry name" value="MEMBRANE FUSION SUBUNIT OF EMRAB-TOLC MULTIDRUG EFFLUX PUMP"/>
    <property type="match status" value="1"/>
</dbReference>
<keyword evidence="13" id="KW-0614">Plasmid</keyword>
<dbReference type="EMBL" id="CP025613">
    <property type="protein sequence ID" value="AUN33505.1"/>
    <property type="molecule type" value="Genomic_DNA"/>
</dbReference>
<dbReference type="PROSITE" id="PS00543">
    <property type="entry name" value="HLYD_FAMILY"/>
    <property type="match status" value="1"/>
</dbReference>
<reference evidence="13 14" key="1">
    <citation type="submission" date="2017-12" db="EMBL/GenBank/DDBJ databases">
        <title>Genomes of bacteria within cyanobacterial aggregates.</title>
        <authorList>
            <person name="Cai H."/>
        </authorList>
    </citation>
    <scope>NUCLEOTIDE SEQUENCE [LARGE SCALE GENOMIC DNA]</scope>
    <source>
        <strain evidence="13 14">TH16</strain>
        <plasmid evidence="13 14">unnamed1</plasmid>
    </source>
</reference>
<dbReference type="Proteomes" id="UP000234752">
    <property type="component" value="Plasmid unnamed1"/>
</dbReference>
<feature type="domain" description="AprE-like long alpha-helical hairpin" evidence="11">
    <location>
        <begin position="134"/>
        <end position="311"/>
    </location>
</feature>